<evidence type="ECO:0000313" key="2">
    <source>
        <dbReference type="EMBL" id="CCX11679.1"/>
    </source>
</evidence>
<dbReference type="EMBL" id="HF935630">
    <property type="protein sequence ID" value="CCX11679.1"/>
    <property type="molecule type" value="Genomic_DNA"/>
</dbReference>
<dbReference type="Proteomes" id="UP000018144">
    <property type="component" value="Unassembled WGS sequence"/>
</dbReference>
<organism evidence="2 3">
    <name type="scientific">Pyronema omphalodes (strain CBS 100304)</name>
    <name type="common">Pyronema confluens</name>
    <dbReference type="NCBI Taxonomy" id="1076935"/>
    <lineage>
        <taxon>Eukaryota</taxon>
        <taxon>Fungi</taxon>
        <taxon>Dikarya</taxon>
        <taxon>Ascomycota</taxon>
        <taxon>Pezizomycotina</taxon>
        <taxon>Pezizomycetes</taxon>
        <taxon>Pezizales</taxon>
        <taxon>Pyronemataceae</taxon>
        <taxon>Pyronema</taxon>
    </lineage>
</organism>
<evidence type="ECO:0000313" key="3">
    <source>
        <dbReference type="Proteomes" id="UP000018144"/>
    </source>
</evidence>
<accession>U4L460</accession>
<feature type="region of interest" description="Disordered" evidence="1">
    <location>
        <begin position="1"/>
        <end position="64"/>
    </location>
</feature>
<evidence type="ECO:0000256" key="1">
    <source>
        <dbReference type="SAM" id="MobiDB-lite"/>
    </source>
</evidence>
<sequence length="64" mass="6961">MKHKKMKACGKSGSYSEMDLSQQSSQARELPGHGTLSPHPRTILHSAGRTPGEIEDAFVKEAPK</sequence>
<proteinExistence type="predicted"/>
<keyword evidence="3" id="KW-1185">Reference proteome</keyword>
<name>U4L460_PYROM</name>
<gene>
    <name evidence="2" type="ORF">PCON_11273</name>
</gene>
<protein>
    <submittedName>
        <fullName evidence="2">Uncharacterized protein</fullName>
    </submittedName>
</protein>
<reference evidence="2 3" key="1">
    <citation type="journal article" date="2013" name="PLoS Genet.">
        <title>The genome and development-dependent transcriptomes of Pyronema confluens: a window into fungal evolution.</title>
        <authorList>
            <person name="Traeger S."/>
            <person name="Altegoer F."/>
            <person name="Freitag M."/>
            <person name="Gabaldon T."/>
            <person name="Kempken F."/>
            <person name="Kumar A."/>
            <person name="Marcet-Houben M."/>
            <person name="Poggeler S."/>
            <person name="Stajich J.E."/>
            <person name="Nowrousian M."/>
        </authorList>
    </citation>
    <scope>NUCLEOTIDE SEQUENCE [LARGE SCALE GENOMIC DNA]</scope>
    <source>
        <strain evidence="3">CBS 100304</strain>
        <tissue evidence="2">Vegetative mycelium</tissue>
    </source>
</reference>
<dbReference type="AlphaFoldDB" id="U4L460"/>
<feature type="compositionally biased region" description="Polar residues" evidence="1">
    <location>
        <begin position="13"/>
        <end position="27"/>
    </location>
</feature>